<gene>
    <name evidence="3" type="ORF">BGW38_008336</name>
</gene>
<name>A0A9P6FJM2_9FUNG</name>
<comment type="caution">
    <text evidence="3">The sequence shown here is derived from an EMBL/GenBank/DDBJ whole genome shotgun (WGS) entry which is preliminary data.</text>
</comment>
<protein>
    <recommendedName>
        <fullName evidence="2">Ubinuclein middle domain-containing protein</fullName>
    </recommendedName>
</protein>
<accession>A0A9P6FJM2</accession>
<organism evidence="3 4">
    <name type="scientific">Lunasporangiospora selenospora</name>
    <dbReference type="NCBI Taxonomy" id="979761"/>
    <lineage>
        <taxon>Eukaryota</taxon>
        <taxon>Fungi</taxon>
        <taxon>Fungi incertae sedis</taxon>
        <taxon>Mucoromycota</taxon>
        <taxon>Mortierellomycotina</taxon>
        <taxon>Mortierellomycetes</taxon>
        <taxon>Mortierellales</taxon>
        <taxon>Mortierellaceae</taxon>
        <taxon>Lunasporangiospora</taxon>
    </lineage>
</organism>
<evidence type="ECO:0000313" key="4">
    <source>
        <dbReference type="Proteomes" id="UP000780801"/>
    </source>
</evidence>
<dbReference type="Pfam" id="PF14075">
    <property type="entry name" value="UBN_AB"/>
    <property type="match status" value="1"/>
</dbReference>
<reference evidence="3" key="1">
    <citation type="journal article" date="2020" name="Fungal Divers.">
        <title>Resolving the Mortierellaceae phylogeny through synthesis of multi-gene phylogenetics and phylogenomics.</title>
        <authorList>
            <person name="Vandepol N."/>
            <person name="Liber J."/>
            <person name="Desiro A."/>
            <person name="Na H."/>
            <person name="Kennedy M."/>
            <person name="Barry K."/>
            <person name="Grigoriev I.V."/>
            <person name="Miller A.N."/>
            <person name="O'Donnell K."/>
            <person name="Stajich J.E."/>
            <person name="Bonito G."/>
        </authorList>
    </citation>
    <scope>NUCLEOTIDE SEQUENCE</scope>
    <source>
        <strain evidence="3">KOD1015</strain>
    </source>
</reference>
<feature type="non-terminal residue" evidence="3">
    <location>
        <position position="1"/>
    </location>
</feature>
<dbReference type="InterPro" id="IPR026947">
    <property type="entry name" value="UBN_middle_dom"/>
</dbReference>
<feature type="region of interest" description="Disordered" evidence="1">
    <location>
        <begin position="198"/>
        <end position="228"/>
    </location>
</feature>
<feature type="compositionally biased region" description="Gly residues" evidence="1">
    <location>
        <begin position="198"/>
        <end position="210"/>
    </location>
</feature>
<sequence>MNAPPPPPTTSKLTKISSASVSVPITVSTIADDLPSPASTPTPPTIASASLKRTASGSAGNEKKHVEPLPELSKEVKSAYAIVADLANQESWENKARFPATIKGPLLDCARKALVNRSTGYILEESFFAHLQVVLPYNRFTLKKLIYKNILPGWIQELETQKEQSIEMFAKRIHSSMGRKPLGLGSGLLGLGSGSGSGSGGFGSGSGTGSGITATTATEAGSGMQEQG</sequence>
<feature type="region of interest" description="Disordered" evidence="1">
    <location>
        <begin position="30"/>
        <end position="68"/>
    </location>
</feature>
<dbReference type="OrthoDB" id="5576775at2759"/>
<dbReference type="AlphaFoldDB" id="A0A9P6FJM2"/>
<evidence type="ECO:0000256" key="1">
    <source>
        <dbReference type="SAM" id="MobiDB-lite"/>
    </source>
</evidence>
<feature type="domain" description="Ubinuclein middle" evidence="2">
    <location>
        <begin position="71"/>
        <end position="178"/>
    </location>
</feature>
<keyword evidence="4" id="KW-1185">Reference proteome</keyword>
<evidence type="ECO:0000313" key="3">
    <source>
        <dbReference type="EMBL" id="KAF9574297.1"/>
    </source>
</evidence>
<evidence type="ECO:0000259" key="2">
    <source>
        <dbReference type="Pfam" id="PF14075"/>
    </source>
</evidence>
<dbReference type="EMBL" id="JAABOA010005715">
    <property type="protein sequence ID" value="KAF9574297.1"/>
    <property type="molecule type" value="Genomic_DNA"/>
</dbReference>
<proteinExistence type="predicted"/>
<feature type="compositionally biased region" description="Low complexity" evidence="1">
    <location>
        <begin position="211"/>
        <end position="228"/>
    </location>
</feature>
<dbReference type="Proteomes" id="UP000780801">
    <property type="component" value="Unassembled WGS sequence"/>
</dbReference>